<accession>A0A8H7PEE3</accession>
<sequence length="1128" mass="128415">MVEGAHSPSSRRKSPPHVVFMVDTHMTSSADLPHRDQAARIRFGILRILLYFHTCVDRRMTWGYQFFDSENSSSTLRMQNHFQELSTSSLDAFLKALNGEIDISSQRQLDKAMNTNDNETPFTRLKQALVQAQSDFQWTEIDFAYLASPGRLRRTPRSMRQMKNGPVEIRNHIYIVSSIPQTYNDIMWYFQSRSESAVQTHLTREGDKMTIVKLMDNVAMELKKTLWEGFVDHRISLNWVDIGDLKLDESLPEDKVNKLFGVLFVCIDDVLIFDQDVREFIGLAFHAIAQIFGGHLIPLTILQPELTEQFGYSVQSILNHYTSKTINTSNDFVRSKKVATNMNKPTLLDEIQKYQMECKESWRGELILGDEHTTNEDQLPIKFRLLVHNFLRSQWSHTLVDLSDTKVGNSPSIEHTFANISSMTVFLQLPVAAIPLKWYQTTEDTKRKTTNKNLFLCTLEHTEDMKMMIEFETLLSKLNDNQYVLIVRLEYRDSAETSCKYAAIEPIAYSSATLGFLDCEAEDLLACAMFHTSVDPYHRMYGSNLFDPWARESFEDNAEEHFQLYEIECDLPKELEVAIVADSDLQSTTAREGESAIITAIEALNTDNPVASLEIDVKEDKPDSLEELQSTWISLYLQSLYLSTIEPEAIARQFQLWVSHLEHNMYIQVSTVHGGGTGCVPSRNGDLLSRNDELLSLTDELAKHLVEDEDQVLEKWKKIRPLDTKILRMIKIKDAQLQIIVMLKIMELEKRFMTLNKIELPKPQKKRKKKKKLSAEDFEQQLELYFDRLCIWDSMMDITNVTETSKANVGKNGPESSAMNLKTLCKNLSDIYRPILPDIIDKLWSRCGGEEEPLQLEMDRSLSAGSAKDSAPEKGTVRTSRSKPMDMDARVKLLESRIRGPSTETMVTDAIWATQSDKKVAQQPSASISLLSGTRRHTASTINLPFMKREIEMTKSLNVSSKTKHAASTSAPSRTTGSRRKIAVPRKITMAVTGGENTETVVLRKRQVFSPTTPRTRAERDFGLRLARTPTNAPLDVPTAAKRSTETIDGPVTSSPRKLMRTFSGSRSPSAQRHKSLPMSRMRLSPNSPSHNRIKQTRPTDLSSIMPKRDLFSSFLQASGSEEDQNKL</sequence>
<proteinExistence type="predicted"/>
<dbReference type="EMBL" id="JAEPQZ010000017">
    <property type="protein sequence ID" value="KAG2172397.1"/>
    <property type="molecule type" value="Genomic_DNA"/>
</dbReference>
<protein>
    <recommendedName>
        <fullName evidence="6">DNA replication regulator Sld3 C-terminal domain-containing protein</fullName>
    </recommendedName>
</protein>
<evidence type="ECO:0000259" key="3">
    <source>
        <dbReference type="Pfam" id="PF21854"/>
    </source>
</evidence>
<dbReference type="Pfam" id="PF21854">
    <property type="entry name" value="Treslin_N"/>
    <property type="match status" value="1"/>
</dbReference>
<dbReference type="InterPro" id="IPR053919">
    <property type="entry name" value="Treslin_N"/>
</dbReference>
<feature type="domain" description="DNA replication regulator Sld3 C-terminal" evidence="2">
    <location>
        <begin position="727"/>
        <end position="975"/>
    </location>
</feature>
<reference evidence="4" key="1">
    <citation type="submission" date="2020-12" db="EMBL/GenBank/DDBJ databases">
        <title>Metabolic potential, ecology and presence of endohyphal bacteria is reflected in genomic diversity of Mucoromycotina.</title>
        <authorList>
            <person name="Muszewska A."/>
            <person name="Okrasinska A."/>
            <person name="Steczkiewicz K."/>
            <person name="Drgas O."/>
            <person name="Orlowska M."/>
            <person name="Perlinska-Lenart U."/>
            <person name="Aleksandrzak-Piekarczyk T."/>
            <person name="Szatraj K."/>
            <person name="Zielenkiewicz U."/>
            <person name="Pilsyk S."/>
            <person name="Malc E."/>
            <person name="Mieczkowski P."/>
            <person name="Kruszewska J.S."/>
            <person name="Biernat P."/>
            <person name="Pawlowska J."/>
        </authorList>
    </citation>
    <scope>NUCLEOTIDE SEQUENCE</scope>
    <source>
        <strain evidence="4">WA0000067209</strain>
    </source>
</reference>
<evidence type="ECO:0008006" key="6">
    <source>
        <dbReference type="Google" id="ProtNLM"/>
    </source>
</evidence>
<feature type="region of interest" description="Disordered" evidence="1">
    <location>
        <begin position="861"/>
        <end position="884"/>
    </location>
</feature>
<feature type="domain" description="Treslin N-terminal" evidence="3">
    <location>
        <begin position="18"/>
        <end position="202"/>
    </location>
</feature>
<dbReference type="AlphaFoldDB" id="A0A8H7PEE3"/>
<dbReference type="OrthoDB" id="2144998at2759"/>
<dbReference type="Pfam" id="PF08639">
    <property type="entry name" value="Sld3_STD"/>
    <property type="match status" value="1"/>
</dbReference>
<evidence type="ECO:0000313" key="4">
    <source>
        <dbReference type="EMBL" id="KAG2172397.1"/>
    </source>
</evidence>
<comment type="caution">
    <text evidence="4">The sequence shown here is derived from an EMBL/GenBank/DDBJ whole genome shotgun (WGS) entry which is preliminary data.</text>
</comment>
<gene>
    <name evidence="4" type="ORF">INT43_004939</name>
</gene>
<keyword evidence="5" id="KW-1185">Reference proteome</keyword>
<evidence type="ECO:0000259" key="2">
    <source>
        <dbReference type="Pfam" id="PF08639"/>
    </source>
</evidence>
<feature type="compositionally biased region" description="Polar residues" evidence="1">
    <location>
        <begin position="1085"/>
        <end position="1103"/>
    </location>
</feature>
<organism evidence="4 5">
    <name type="scientific">Mortierella isabellina</name>
    <name type="common">Filamentous fungus</name>
    <name type="synonym">Umbelopsis isabellina</name>
    <dbReference type="NCBI Taxonomy" id="91625"/>
    <lineage>
        <taxon>Eukaryota</taxon>
        <taxon>Fungi</taxon>
        <taxon>Fungi incertae sedis</taxon>
        <taxon>Mucoromycota</taxon>
        <taxon>Mucoromycotina</taxon>
        <taxon>Umbelopsidomycetes</taxon>
        <taxon>Umbelopsidales</taxon>
        <taxon>Umbelopsidaceae</taxon>
        <taxon>Umbelopsis</taxon>
    </lineage>
</organism>
<evidence type="ECO:0000313" key="5">
    <source>
        <dbReference type="Proteomes" id="UP000654370"/>
    </source>
</evidence>
<name>A0A8H7PEE3_MORIS</name>
<dbReference type="Proteomes" id="UP000654370">
    <property type="component" value="Unassembled WGS sequence"/>
</dbReference>
<dbReference type="InterPro" id="IPR013948">
    <property type="entry name" value="DNA_replication_reg_Sld3_C"/>
</dbReference>
<feature type="region of interest" description="Disordered" evidence="1">
    <location>
        <begin position="957"/>
        <end position="981"/>
    </location>
</feature>
<evidence type="ECO:0000256" key="1">
    <source>
        <dbReference type="SAM" id="MobiDB-lite"/>
    </source>
</evidence>
<dbReference type="Gene3D" id="1.20.58.2130">
    <property type="match status" value="1"/>
</dbReference>
<feature type="region of interest" description="Disordered" evidence="1">
    <location>
        <begin position="1043"/>
        <end position="1108"/>
    </location>
</feature>